<proteinExistence type="predicted"/>
<keyword evidence="2" id="KW-1185">Reference proteome</keyword>
<evidence type="ECO:0000256" key="1">
    <source>
        <dbReference type="SAM" id="MobiDB-lite"/>
    </source>
</evidence>
<evidence type="ECO:0000313" key="3">
    <source>
        <dbReference type="WBParaSite" id="PSAMB.scaffold8538size6110.g31523.t1"/>
    </source>
</evidence>
<reference evidence="3" key="1">
    <citation type="submission" date="2022-11" db="UniProtKB">
        <authorList>
            <consortium name="WormBaseParasite"/>
        </authorList>
    </citation>
    <scope>IDENTIFICATION</scope>
</reference>
<dbReference type="Proteomes" id="UP000887566">
    <property type="component" value="Unplaced"/>
</dbReference>
<feature type="compositionally biased region" description="Basic residues" evidence="1">
    <location>
        <begin position="1"/>
        <end position="10"/>
    </location>
</feature>
<accession>A0A914XM57</accession>
<dbReference type="WBParaSite" id="PSAMB.scaffold8538size6110.g31523.t1">
    <property type="protein sequence ID" value="PSAMB.scaffold8538size6110.g31523.t1"/>
    <property type="gene ID" value="PSAMB.scaffold8538size6110.g31523"/>
</dbReference>
<dbReference type="AlphaFoldDB" id="A0A914XM57"/>
<name>A0A914XM57_9BILA</name>
<evidence type="ECO:0000313" key="2">
    <source>
        <dbReference type="Proteomes" id="UP000887566"/>
    </source>
</evidence>
<feature type="region of interest" description="Disordered" evidence="1">
    <location>
        <begin position="1"/>
        <end position="25"/>
    </location>
</feature>
<protein>
    <submittedName>
        <fullName evidence="3">Uncharacterized protein</fullName>
    </submittedName>
</protein>
<sequence>MQRGGCKRRSVPGATTKNSAAEKTRANQPNFVGVVVSGYGVTARRSRVPPTVLFRSRCPTSRQTRVAIPPKTTIDWSLDWATPPITAATTEEGTDDAQRAPLHLRVQRPPRLARALLQPPQSPIRTLIAADNDSSAAARRDRRALVQWSLATTSAAPHADSGRGKGMRRVHARASTFSLSLSLSSTLVFWLRSPARPETPGSRRRLLL</sequence>
<organism evidence="2 3">
    <name type="scientific">Plectus sambesii</name>
    <dbReference type="NCBI Taxonomy" id="2011161"/>
    <lineage>
        <taxon>Eukaryota</taxon>
        <taxon>Metazoa</taxon>
        <taxon>Ecdysozoa</taxon>
        <taxon>Nematoda</taxon>
        <taxon>Chromadorea</taxon>
        <taxon>Plectida</taxon>
        <taxon>Plectina</taxon>
        <taxon>Plectoidea</taxon>
        <taxon>Plectidae</taxon>
        <taxon>Plectus</taxon>
    </lineage>
</organism>